<accession>A0A9N9PDZ6</accession>
<gene>
    <name evidence="1" type="ORF">RFULGI_LOCUS18783</name>
</gene>
<feature type="non-terminal residue" evidence="1">
    <location>
        <position position="113"/>
    </location>
</feature>
<proteinExistence type="predicted"/>
<name>A0A9N9PDZ6_9GLOM</name>
<reference evidence="1" key="1">
    <citation type="submission" date="2021-06" db="EMBL/GenBank/DDBJ databases">
        <authorList>
            <person name="Kallberg Y."/>
            <person name="Tangrot J."/>
            <person name="Rosling A."/>
        </authorList>
    </citation>
    <scope>NUCLEOTIDE SEQUENCE</scope>
    <source>
        <strain evidence="1">IN212</strain>
    </source>
</reference>
<dbReference type="EMBL" id="CAJVPZ010085204">
    <property type="protein sequence ID" value="CAG8811309.1"/>
    <property type="molecule type" value="Genomic_DNA"/>
</dbReference>
<dbReference type="Proteomes" id="UP000789396">
    <property type="component" value="Unassembled WGS sequence"/>
</dbReference>
<evidence type="ECO:0000313" key="2">
    <source>
        <dbReference type="Proteomes" id="UP000789396"/>
    </source>
</evidence>
<dbReference type="AlphaFoldDB" id="A0A9N9PDZ6"/>
<evidence type="ECO:0000313" key="1">
    <source>
        <dbReference type="EMBL" id="CAG8811309.1"/>
    </source>
</evidence>
<organism evidence="1 2">
    <name type="scientific">Racocetra fulgida</name>
    <dbReference type="NCBI Taxonomy" id="60492"/>
    <lineage>
        <taxon>Eukaryota</taxon>
        <taxon>Fungi</taxon>
        <taxon>Fungi incertae sedis</taxon>
        <taxon>Mucoromycota</taxon>
        <taxon>Glomeromycotina</taxon>
        <taxon>Glomeromycetes</taxon>
        <taxon>Diversisporales</taxon>
        <taxon>Gigasporaceae</taxon>
        <taxon>Racocetra</taxon>
    </lineage>
</organism>
<comment type="caution">
    <text evidence="1">The sequence shown here is derived from an EMBL/GenBank/DDBJ whole genome shotgun (WGS) entry which is preliminary data.</text>
</comment>
<sequence>MPPIIVKKKFCFHEFDRLYEDLNSGFPMMNWDDLLDFTSLKDHVQVMNRESNFNLESLKSSLGISDGNHSIYFIRGGGRYGVEFFDVIDNDKPMKNYKKKMFISDIKNRNETL</sequence>
<keyword evidence="2" id="KW-1185">Reference proteome</keyword>
<dbReference type="OrthoDB" id="1882547at2759"/>
<protein>
    <submittedName>
        <fullName evidence="1">742_t:CDS:1</fullName>
    </submittedName>
</protein>